<dbReference type="GO" id="GO:0016740">
    <property type="term" value="F:transferase activity"/>
    <property type="evidence" value="ECO:0007669"/>
    <property type="project" value="UniProtKB-KW"/>
</dbReference>
<proteinExistence type="predicted"/>
<dbReference type="EMBL" id="SMMG02000005">
    <property type="protein sequence ID" value="KAA3475286.1"/>
    <property type="molecule type" value="Genomic_DNA"/>
</dbReference>
<dbReference type="OrthoDB" id="202415at2759"/>
<keyword evidence="1" id="KW-1133">Transmembrane helix</keyword>
<evidence type="ECO:0000313" key="3">
    <source>
        <dbReference type="EMBL" id="KAA3475286.1"/>
    </source>
</evidence>
<keyword evidence="1" id="KW-0472">Membrane</keyword>
<accession>A0A5B6W1U9</accession>
<protein>
    <submittedName>
        <fullName evidence="3">O-glucosyltransferase rumi-like protein</fullName>
    </submittedName>
</protein>
<evidence type="ECO:0000259" key="2">
    <source>
        <dbReference type="SMART" id="SM00672"/>
    </source>
</evidence>
<dbReference type="PANTHER" id="PTHR12203:SF85">
    <property type="entry name" value="GLYCOSYLTRANSFERASE FAMILY 90 PROTEIN"/>
    <property type="match status" value="1"/>
</dbReference>
<evidence type="ECO:0000256" key="1">
    <source>
        <dbReference type="SAM" id="Phobius"/>
    </source>
</evidence>
<dbReference type="Proteomes" id="UP000325315">
    <property type="component" value="Unassembled WGS sequence"/>
</dbReference>
<keyword evidence="3" id="KW-0808">Transferase</keyword>
<dbReference type="Pfam" id="PF05686">
    <property type="entry name" value="Glyco_transf_90"/>
    <property type="match status" value="1"/>
</dbReference>
<comment type="caution">
    <text evidence="3">The sequence shown here is derived from an EMBL/GenBank/DDBJ whole genome shotgun (WGS) entry which is preliminary data.</text>
</comment>
<dbReference type="SMART" id="SM00672">
    <property type="entry name" value="CAP10"/>
    <property type="match status" value="1"/>
</dbReference>
<name>A0A5B6W1U9_9ROSI</name>
<feature type="domain" description="Glycosyl transferase CAP10" evidence="2">
    <location>
        <begin position="237"/>
        <end position="492"/>
    </location>
</feature>
<dbReference type="PANTHER" id="PTHR12203">
    <property type="entry name" value="KDEL LYS-ASP-GLU-LEU CONTAINING - RELATED"/>
    <property type="match status" value="1"/>
</dbReference>
<dbReference type="AlphaFoldDB" id="A0A5B6W1U9"/>
<gene>
    <name evidence="3" type="ORF">EPI10_025488</name>
</gene>
<reference evidence="4" key="1">
    <citation type="journal article" date="2019" name="Plant Biotechnol. J.">
        <title>Genome sequencing of the Australian wild diploid species Gossypium australe highlights disease resistance and delayed gland morphogenesis.</title>
        <authorList>
            <person name="Cai Y."/>
            <person name="Cai X."/>
            <person name="Wang Q."/>
            <person name="Wang P."/>
            <person name="Zhang Y."/>
            <person name="Cai C."/>
            <person name="Xu Y."/>
            <person name="Wang K."/>
            <person name="Zhou Z."/>
            <person name="Wang C."/>
            <person name="Geng S."/>
            <person name="Li B."/>
            <person name="Dong Q."/>
            <person name="Hou Y."/>
            <person name="Wang H."/>
            <person name="Ai P."/>
            <person name="Liu Z."/>
            <person name="Yi F."/>
            <person name="Sun M."/>
            <person name="An G."/>
            <person name="Cheng J."/>
            <person name="Zhang Y."/>
            <person name="Shi Q."/>
            <person name="Xie Y."/>
            <person name="Shi X."/>
            <person name="Chang Y."/>
            <person name="Huang F."/>
            <person name="Chen Y."/>
            <person name="Hong S."/>
            <person name="Mi L."/>
            <person name="Sun Q."/>
            <person name="Zhang L."/>
            <person name="Zhou B."/>
            <person name="Peng R."/>
            <person name="Zhang X."/>
            <person name="Liu F."/>
        </authorList>
    </citation>
    <scope>NUCLEOTIDE SEQUENCE [LARGE SCALE GENOMIC DNA]</scope>
    <source>
        <strain evidence="4">cv. PA1801</strain>
    </source>
</reference>
<sequence length="568" mass="65928">MLNVDRLEAYVNLVKVSVNVSSALLTLPDTSKTDHLPQFLSSISRNPTVSMAEHVQADHAIHGCFSKVDVGRLKGFVSTTTIFVFFFFLLAIAALLNWMNFNSNYNLHPSIVFLDMCIGRGTPPSPPPLSSEIRHERVEFPLNCSNLVNHTTVFEPKESSTNKTCPDYFRWIHQDLKQWKSSGITKDMIERGKPIADFRLVIVNGEAYVERYIRSFQTRDLFTIWGILQLLRLYPGKVPDLDLLFYCGDNTVIMKSDYKGRYAALAPPVFHYCGEEAALDIVFPDWSFWGWVEVNIKPWEEQLRAIKKERERIKWEKREPYAYWKGNPTSPDRGDLLNCNVSDKHDWNARLYVQDWAKEIQEGFKHSKLEDQCTHRYIRSPFSSHSYGKGRTWSVSEKYILACDSMTLLVNPKYYDFFSRSMMPMQHFWPIRNENKCRDLKFAVEWGNNHTQKAEAIGKAGSKFIEEALTMQNVYDYMFHLLNEYSKLLKFKPTIPPNARRLCSETTEQGLLKEFMVQSMVKSPSDKLPCALPPPFKPQAIKASLKAKDKIARQVETWETEYWKKLKA</sequence>
<dbReference type="InterPro" id="IPR006598">
    <property type="entry name" value="CAP10"/>
</dbReference>
<evidence type="ECO:0000313" key="4">
    <source>
        <dbReference type="Proteomes" id="UP000325315"/>
    </source>
</evidence>
<feature type="transmembrane region" description="Helical" evidence="1">
    <location>
        <begin position="76"/>
        <end position="99"/>
    </location>
</feature>
<organism evidence="3 4">
    <name type="scientific">Gossypium australe</name>
    <dbReference type="NCBI Taxonomy" id="47621"/>
    <lineage>
        <taxon>Eukaryota</taxon>
        <taxon>Viridiplantae</taxon>
        <taxon>Streptophyta</taxon>
        <taxon>Embryophyta</taxon>
        <taxon>Tracheophyta</taxon>
        <taxon>Spermatophyta</taxon>
        <taxon>Magnoliopsida</taxon>
        <taxon>eudicotyledons</taxon>
        <taxon>Gunneridae</taxon>
        <taxon>Pentapetalae</taxon>
        <taxon>rosids</taxon>
        <taxon>malvids</taxon>
        <taxon>Malvales</taxon>
        <taxon>Malvaceae</taxon>
        <taxon>Malvoideae</taxon>
        <taxon>Gossypium</taxon>
    </lineage>
</organism>
<keyword evidence="1" id="KW-0812">Transmembrane</keyword>
<keyword evidence="4" id="KW-1185">Reference proteome</keyword>
<dbReference type="InterPro" id="IPR051091">
    <property type="entry name" value="O-Glucosyltr/Glycosyltrsf_90"/>
</dbReference>